<keyword evidence="2" id="KW-1185">Reference proteome</keyword>
<comment type="caution">
    <text evidence="1">The sequence shown here is derived from an EMBL/GenBank/DDBJ whole genome shotgun (WGS) entry which is preliminary data.</text>
</comment>
<name>A0ABV6V6U8_9ACTN</name>
<dbReference type="Proteomes" id="UP001592582">
    <property type="component" value="Unassembled WGS sequence"/>
</dbReference>
<reference evidence="1 2" key="1">
    <citation type="submission" date="2024-09" db="EMBL/GenBank/DDBJ databases">
        <authorList>
            <person name="Lee S.D."/>
        </authorList>
    </citation>
    <scope>NUCLEOTIDE SEQUENCE [LARGE SCALE GENOMIC DNA]</scope>
    <source>
        <strain evidence="1 2">N1-1</strain>
    </source>
</reference>
<sequence>MNHRRPSHDELTPEDLFRPEPAQGTTIPGEVVRSSEMPWNSPQPQQPEYYGEPQPQAPYQQVQPPAEEASTQFMPPFPAAPQQSYGGYPPQQDYGRGYQPPVPPQAAPPGPAGRAPRRFSPMVIGIAVVAGCAVLGIGVAAAVSGGGSGTGTAGSGASASSSASASSAAAGAPADQAQAQALSDLLKGAANSRSAVVAAVGDIEHCQNLDGAAQDLSAAATSRGQLVQQLEGLQTDKLPDGTELVTALKEGWNASKNADTHYAAWAKQSKSSCDHKHKPAAGGEKRAGDSASSTATVAKQKASRLWDAIASPTGLPKRSSIQL</sequence>
<evidence type="ECO:0000313" key="2">
    <source>
        <dbReference type="Proteomes" id="UP001592582"/>
    </source>
</evidence>
<dbReference type="EMBL" id="JBHEZX010000003">
    <property type="protein sequence ID" value="MFC1409341.1"/>
    <property type="molecule type" value="Genomic_DNA"/>
</dbReference>
<accession>A0ABV6V6U8</accession>
<evidence type="ECO:0000313" key="1">
    <source>
        <dbReference type="EMBL" id="MFC1409341.1"/>
    </source>
</evidence>
<gene>
    <name evidence="1" type="ORF">ACEZDG_08610</name>
</gene>
<organism evidence="1 2">
    <name type="scientific">Streptacidiphilus alkalitolerans</name>
    <dbReference type="NCBI Taxonomy" id="3342712"/>
    <lineage>
        <taxon>Bacteria</taxon>
        <taxon>Bacillati</taxon>
        <taxon>Actinomycetota</taxon>
        <taxon>Actinomycetes</taxon>
        <taxon>Kitasatosporales</taxon>
        <taxon>Streptomycetaceae</taxon>
        <taxon>Streptacidiphilus</taxon>
    </lineage>
</organism>
<protein>
    <submittedName>
        <fullName evidence="1">Uncharacterized protein</fullName>
    </submittedName>
</protein>
<proteinExistence type="predicted"/>